<dbReference type="RefSeq" id="WP_207832509.1">
    <property type="nucleotide sequence ID" value="NZ_CP088282.1"/>
</dbReference>
<accession>A0ABS3MF05</accession>
<comment type="caution">
    <text evidence="2">The sequence shown here is derived from an EMBL/GenBank/DDBJ whole genome shotgun (WGS) entry which is preliminary data.</text>
</comment>
<keyword evidence="1" id="KW-0472">Membrane</keyword>
<keyword evidence="1" id="KW-0812">Transmembrane</keyword>
<evidence type="ECO:0000256" key="1">
    <source>
        <dbReference type="SAM" id="Phobius"/>
    </source>
</evidence>
<dbReference type="Proteomes" id="UP000692816">
    <property type="component" value="Unassembled WGS sequence"/>
</dbReference>
<proteinExistence type="predicted"/>
<name>A0ABS3MF05_9BRAD</name>
<gene>
    <name evidence="2" type="ORF">J4P68_10980</name>
</gene>
<reference evidence="2" key="1">
    <citation type="journal article" date="2021" name="Int. J. Syst. Evol. Microbiol.">
        <title>Bradyrhizobium septentrionale sp. nov. (sv. septentrionale) and Bradyrhizobium quebecense sp. nov. (sv. septentrionale) associated with legumes native to Canada possess rearranged symbiosis genes and numerous insertion sequences.</title>
        <authorList>
            <person name="Bromfield E.S.P."/>
            <person name="Cloutier S."/>
        </authorList>
    </citation>
    <scope>NUCLEOTIDE SEQUENCE</scope>
    <source>
        <strain evidence="2">12S5</strain>
    </source>
</reference>
<keyword evidence="1" id="KW-1133">Transmembrane helix</keyword>
<feature type="transmembrane region" description="Helical" evidence="1">
    <location>
        <begin position="13"/>
        <end position="34"/>
    </location>
</feature>
<evidence type="ECO:0000313" key="2">
    <source>
        <dbReference type="EMBL" id="MBO1429958.1"/>
    </source>
</evidence>
<keyword evidence="3" id="KW-1185">Reference proteome</keyword>
<evidence type="ECO:0000313" key="3">
    <source>
        <dbReference type="Proteomes" id="UP000692816"/>
    </source>
</evidence>
<sequence>MVSSPPGWLFSEVAALLHIFGPFVLGFFASWLFYRWVESTGRQSAGFSAIVAATLTTPPLVAIFFVSAKNLMGGFDAIPLRLYHMIRDLQFFLPMVVVPGALLVGYLLGGFRKKRVHGAALCVVAIAAVLLDLVGLYFLLAHES</sequence>
<protein>
    <submittedName>
        <fullName evidence="2">Uncharacterized protein</fullName>
    </submittedName>
</protein>
<feature type="transmembrane region" description="Helical" evidence="1">
    <location>
        <begin position="89"/>
        <end position="108"/>
    </location>
</feature>
<feature type="transmembrane region" description="Helical" evidence="1">
    <location>
        <begin position="120"/>
        <end position="140"/>
    </location>
</feature>
<dbReference type="EMBL" id="JAGEPA010000001">
    <property type="protein sequence ID" value="MBO1429958.1"/>
    <property type="molecule type" value="Genomic_DNA"/>
</dbReference>
<feature type="transmembrane region" description="Helical" evidence="1">
    <location>
        <begin position="46"/>
        <end position="69"/>
    </location>
</feature>
<organism evidence="2 3">
    <name type="scientific">Bradyrhizobium quebecense</name>
    <dbReference type="NCBI Taxonomy" id="2748629"/>
    <lineage>
        <taxon>Bacteria</taxon>
        <taxon>Pseudomonadati</taxon>
        <taxon>Pseudomonadota</taxon>
        <taxon>Alphaproteobacteria</taxon>
        <taxon>Hyphomicrobiales</taxon>
        <taxon>Nitrobacteraceae</taxon>
        <taxon>Bradyrhizobium</taxon>
    </lineage>
</organism>